<dbReference type="Pfam" id="PF01106">
    <property type="entry name" value="NifU"/>
    <property type="match status" value="1"/>
</dbReference>
<dbReference type="Gene3D" id="3.30.1370.70">
    <property type="entry name" value="Scaffold protein Nfu/NifU, N-terminal domain"/>
    <property type="match status" value="1"/>
</dbReference>
<evidence type="ECO:0000313" key="4">
    <source>
        <dbReference type="Proteomes" id="UP000092698"/>
    </source>
</evidence>
<evidence type="ECO:0000259" key="2">
    <source>
        <dbReference type="SMART" id="SM00932"/>
    </source>
</evidence>
<name>A0A1C7D8C3_9SPHN</name>
<dbReference type="PANTHER" id="PTHR11178:SF1">
    <property type="entry name" value="NFU1 IRON-SULFUR CLUSTER SCAFFOLD HOMOLOG, MITOCHONDRIAL"/>
    <property type="match status" value="1"/>
</dbReference>
<dbReference type="SUPFAM" id="SSF117916">
    <property type="entry name" value="Fe-S cluster assembly (FSCA) domain-like"/>
    <property type="match status" value="1"/>
</dbReference>
<protein>
    <submittedName>
        <fullName evidence="3">Fe/S biogenesis protein NfuA</fullName>
    </submittedName>
</protein>
<keyword evidence="4" id="KW-1185">Reference proteome</keyword>
<dbReference type="SUPFAM" id="SSF110836">
    <property type="entry name" value="Hypothetical protein SAV1430"/>
    <property type="match status" value="1"/>
</dbReference>
<dbReference type="PIRSF" id="PIRSF036773">
    <property type="entry name" value="HIRIP5"/>
    <property type="match status" value="1"/>
</dbReference>
<gene>
    <name evidence="3" type="primary">nfuA</name>
    <name evidence="3" type="ORF">A6F65_01264</name>
</gene>
<reference evidence="3 4" key="1">
    <citation type="submission" date="2016-07" db="EMBL/GenBank/DDBJ databases">
        <title>Complete genome sequence of Altererythrobacter namhicola JCM 16345T, containing esterase-encoding genes.</title>
        <authorList>
            <person name="Cheng H."/>
            <person name="Wu Y.-H."/>
            <person name="Jian S.-L."/>
            <person name="Huo Y.-Y."/>
            <person name="Wang C.-S."/>
            <person name="Xu X.-W."/>
        </authorList>
    </citation>
    <scope>NUCLEOTIDE SEQUENCE [LARGE SCALE GENOMIC DNA]</scope>
    <source>
        <strain evidence="3 4">JCM 16345</strain>
    </source>
</reference>
<feature type="domain" description="Scaffold protein Nfu/NifU N-terminal" evidence="2">
    <location>
        <begin position="28"/>
        <end position="114"/>
    </location>
</feature>
<proteinExistence type="inferred from homology"/>
<dbReference type="FunFam" id="3.30.300.130:FF:000001">
    <property type="entry name" value="NFU1 iron-sulfur cluster scaffold"/>
    <property type="match status" value="1"/>
</dbReference>
<dbReference type="GO" id="GO:0051536">
    <property type="term" value="F:iron-sulfur cluster binding"/>
    <property type="evidence" value="ECO:0007669"/>
    <property type="project" value="InterPro"/>
</dbReference>
<evidence type="ECO:0000256" key="1">
    <source>
        <dbReference type="ARBA" id="ARBA00006420"/>
    </source>
</evidence>
<comment type="similarity">
    <text evidence="1">Belongs to the NifU family.</text>
</comment>
<dbReference type="GO" id="GO:0005506">
    <property type="term" value="F:iron ion binding"/>
    <property type="evidence" value="ECO:0007669"/>
    <property type="project" value="InterPro"/>
</dbReference>
<dbReference type="SMART" id="SM00932">
    <property type="entry name" value="Nfu_N"/>
    <property type="match status" value="1"/>
</dbReference>
<organism evidence="3 4">
    <name type="scientific">Paraurantiacibacter namhicola</name>
    <dbReference type="NCBI Taxonomy" id="645517"/>
    <lineage>
        <taxon>Bacteria</taxon>
        <taxon>Pseudomonadati</taxon>
        <taxon>Pseudomonadota</taxon>
        <taxon>Alphaproteobacteria</taxon>
        <taxon>Sphingomonadales</taxon>
        <taxon>Erythrobacteraceae</taxon>
        <taxon>Paraurantiacibacter</taxon>
    </lineage>
</organism>
<evidence type="ECO:0000313" key="3">
    <source>
        <dbReference type="EMBL" id="ANU07571.1"/>
    </source>
</evidence>
<dbReference type="GO" id="GO:0016226">
    <property type="term" value="P:iron-sulfur cluster assembly"/>
    <property type="evidence" value="ECO:0007669"/>
    <property type="project" value="InterPro"/>
</dbReference>
<dbReference type="AlphaFoldDB" id="A0A1C7D8C3"/>
<sequence>MTNAVYRRLHADCLVAQRAAHYIEGMFIETQTTPNPATLKFMPGQQVMTSGTRDFASPEEAEASPLAQAIFDTGEVTGVFFGGDFVSVTAAPGADWTALKPQVVGILLDHFVSQAPLFTPGTAGGIAVPPEDEADAIGDDPAHADVVAQIKELLETRVRPAVAGDGGDIQYRGFREGVVYLTMQGACAGCPSSSATLKHGIEGLLKHYVPEVVEVRAA</sequence>
<accession>A0A1C7D8C3</accession>
<dbReference type="KEGG" id="anh:A6F65_01264"/>
<dbReference type="PANTHER" id="PTHR11178">
    <property type="entry name" value="IRON-SULFUR CLUSTER SCAFFOLD PROTEIN NFU-RELATED"/>
    <property type="match status" value="1"/>
</dbReference>
<dbReference type="InterPro" id="IPR001075">
    <property type="entry name" value="NIF_FeS_clus_asmbl_NifU_C"/>
</dbReference>
<dbReference type="InterPro" id="IPR036498">
    <property type="entry name" value="Nfu/NifU_N_sf"/>
</dbReference>
<dbReference type="STRING" id="645517.A6F65_01264"/>
<dbReference type="InterPro" id="IPR014824">
    <property type="entry name" value="Nfu/NifU_N"/>
</dbReference>
<dbReference type="Pfam" id="PF08712">
    <property type="entry name" value="Nfu_N"/>
    <property type="match status" value="1"/>
</dbReference>
<dbReference type="PATRIC" id="fig|645517.4.peg.1257"/>
<dbReference type="InterPro" id="IPR035433">
    <property type="entry name" value="NFU1-like"/>
</dbReference>
<dbReference type="EMBL" id="CP016545">
    <property type="protein sequence ID" value="ANU07571.1"/>
    <property type="molecule type" value="Genomic_DNA"/>
</dbReference>
<dbReference type="Proteomes" id="UP000092698">
    <property type="component" value="Chromosome"/>
</dbReference>
<dbReference type="InterPro" id="IPR034904">
    <property type="entry name" value="FSCA_dom_sf"/>
</dbReference>
<dbReference type="Gene3D" id="3.30.300.130">
    <property type="entry name" value="Fe-S cluster assembly (FSCA)"/>
    <property type="match status" value="1"/>
</dbReference>